<accession>A0A1L9U775</accession>
<reference evidence="3" key="1">
    <citation type="journal article" date="2017" name="Genome Biol.">
        <title>Comparative genomics reveals high biological diversity and specific adaptations in the industrially and medically important fungal genus Aspergillus.</title>
        <authorList>
            <person name="de Vries R.P."/>
            <person name="Riley R."/>
            <person name="Wiebenga A."/>
            <person name="Aguilar-Osorio G."/>
            <person name="Amillis S."/>
            <person name="Uchima C.A."/>
            <person name="Anderluh G."/>
            <person name="Asadollahi M."/>
            <person name="Askin M."/>
            <person name="Barry K."/>
            <person name="Battaglia E."/>
            <person name="Bayram O."/>
            <person name="Benocci T."/>
            <person name="Braus-Stromeyer S.A."/>
            <person name="Caldana C."/>
            <person name="Canovas D."/>
            <person name="Cerqueira G.C."/>
            <person name="Chen F."/>
            <person name="Chen W."/>
            <person name="Choi C."/>
            <person name="Clum A."/>
            <person name="Dos Santos R.A."/>
            <person name="Damasio A.R."/>
            <person name="Diallinas G."/>
            <person name="Emri T."/>
            <person name="Fekete E."/>
            <person name="Flipphi M."/>
            <person name="Freyberg S."/>
            <person name="Gallo A."/>
            <person name="Gournas C."/>
            <person name="Habgood R."/>
            <person name="Hainaut M."/>
            <person name="Harispe M.L."/>
            <person name="Henrissat B."/>
            <person name="Hilden K.S."/>
            <person name="Hope R."/>
            <person name="Hossain A."/>
            <person name="Karabika E."/>
            <person name="Karaffa L."/>
            <person name="Karanyi Z."/>
            <person name="Krasevec N."/>
            <person name="Kuo A."/>
            <person name="Kusch H."/>
            <person name="LaButti K."/>
            <person name="Lagendijk E.L."/>
            <person name="Lapidus A."/>
            <person name="Levasseur A."/>
            <person name="Lindquist E."/>
            <person name="Lipzen A."/>
            <person name="Logrieco A.F."/>
            <person name="MacCabe A."/>
            <person name="Maekelae M.R."/>
            <person name="Malavazi I."/>
            <person name="Melin P."/>
            <person name="Meyer V."/>
            <person name="Mielnichuk N."/>
            <person name="Miskei M."/>
            <person name="Molnar A.P."/>
            <person name="Mule G."/>
            <person name="Ngan C.Y."/>
            <person name="Orejas M."/>
            <person name="Orosz E."/>
            <person name="Ouedraogo J.P."/>
            <person name="Overkamp K.M."/>
            <person name="Park H.-S."/>
            <person name="Perrone G."/>
            <person name="Piumi F."/>
            <person name="Punt P.J."/>
            <person name="Ram A.F."/>
            <person name="Ramon A."/>
            <person name="Rauscher S."/>
            <person name="Record E."/>
            <person name="Riano-Pachon D.M."/>
            <person name="Robert V."/>
            <person name="Roehrig J."/>
            <person name="Ruller R."/>
            <person name="Salamov A."/>
            <person name="Salih N.S."/>
            <person name="Samson R.A."/>
            <person name="Sandor E."/>
            <person name="Sanguinetti M."/>
            <person name="Schuetze T."/>
            <person name="Sepcic K."/>
            <person name="Shelest E."/>
            <person name="Sherlock G."/>
            <person name="Sophianopoulou V."/>
            <person name="Squina F.M."/>
            <person name="Sun H."/>
            <person name="Susca A."/>
            <person name="Todd R.B."/>
            <person name="Tsang A."/>
            <person name="Unkles S.E."/>
            <person name="van de Wiele N."/>
            <person name="van Rossen-Uffink D."/>
            <person name="Oliveira J.V."/>
            <person name="Vesth T.C."/>
            <person name="Visser J."/>
            <person name="Yu J.-H."/>
            <person name="Zhou M."/>
            <person name="Andersen M.R."/>
            <person name="Archer D.B."/>
            <person name="Baker S.E."/>
            <person name="Benoit I."/>
            <person name="Brakhage A.A."/>
            <person name="Braus G.H."/>
            <person name="Fischer R."/>
            <person name="Frisvad J.C."/>
            <person name="Goldman G.H."/>
            <person name="Houbraken J."/>
            <person name="Oakley B."/>
            <person name="Pocsi I."/>
            <person name="Scazzocchio C."/>
            <person name="Seiboth B."/>
            <person name="vanKuyk P.A."/>
            <person name="Wortman J."/>
            <person name="Dyer P.S."/>
            <person name="Grigoriev I.V."/>
        </authorList>
    </citation>
    <scope>NUCLEOTIDE SEQUENCE [LARGE SCALE GENOMIC DNA]</scope>
    <source>
        <strain evidence="3">CBS 101740 / IMI 381727 / IBT 21946</strain>
    </source>
</reference>
<feature type="coiled-coil region" evidence="1">
    <location>
        <begin position="101"/>
        <end position="128"/>
    </location>
</feature>
<dbReference type="EMBL" id="KV878694">
    <property type="protein sequence ID" value="OJJ67413.1"/>
    <property type="molecule type" value="Genomic_DNA"/>
</dbReference>
<evidence type="ECO:0000313" key="3">
    <source>
        <dbReference type="Proteomes" id="UP000184499"/>
    </source>
</evidence>
<dbReference type="RefSeq" id="XP_067474662.1">
    <property type="nucleotide sequence ID" value="XM_067629022.1"/>
</dbReference>
<sequence>MKLSDSISDSVRHTLVQVSSVFFVPIETILEKSGRTQKAQKLRKLQHYCIGLSEDQWQYINDYFKSEEFLQMALQGRKGGLRVYNKMKKNGETPGDEPDEMDSYKEEMRQFERELEVDNNDIRSAEEIMRLLKWKIGHIPLYRAMMFQQRDPDWYLRDTWLREKCARNGGCCGRSCGCCEQTRGTARSDREVFGHCTPLCGCCEEYRGHDIDVKVHDSVALGQVDLIPREGKGFIHARLSYAGRVEYDPRNERKDRSRASLMNAYVWGLDRRREQKNSRLAGQV</sequence>
<protein>
    <submittedName>
        <fullName evidence="2">Uncharacterized protein</fullName>
    </submittedName>
</protein>
<evidence type="ECO:0000256" key="1">
    <source>
        <dbReference type="SAM" id="Coils"/>
    </source>
</evidence>
<gene>
    <name evidence="2" type="ORF">ASPBRDRAFT_69056</name>
</gene>
<dbReference type="OrthoDB" id="4462017at2759"/>
<evidence type="ECO:0000313" key="2">
    <source>
        <dbReference type="EMBL" id="OJJ67413.1"/>
    </source>
</evidence>
<dbReference type="AlphaFoldDB" id="A0A1L9U775"/>
<proteinExistence type="predicted"/>
<dbReference type="Proteomes" id="UP000184499">
    <property type="component" value="Unassembled WGS sequence"/>
</dbReference>
<dbReference type="OMA" id="MNAYVWG"/>
<name>A0A1L9U775_ASPBC</name>
<dbReference type="VEuPathDB" id="FungiDB:ASPBRDRAFT_69056"/>
<dbReference type="GeneID" id="93581509"/>
<keyword evidence="1" id="KW-0175">Coiled coil</keyword>
<organism evidence="2 3">
    <name type="scientific">Aspergillus brasiliensis (strain CBS 101740 / IMI 381727 / IBT 21946)</name>
    <dbReference type="NCBI Taxonomy" id="767769"/>
    <lineage>
        <taxon>Eukaryota</taxon>
        <taxon>Fungi</taxon>
        <taxon>Dikarya</taxon>
        <taxon>Ascomycota</taxon>
        <taxon>Pezizomycotina</taxon>
        <taxon>Eurotiomycetes</taxon>
        <taxon>Eurotiomycetidae</taxon>
        <taxon>Eurotiales</taxon>
        <taxon>Aspergillaceae</taxon>
        <taxon>Aspergillus</taxon>
        <taxon>Aspergillus subgen. Circumdati</taxon>
    </lineage>
</organism>
<dbReference type="STRING" id="767769.A0A1L9U775"/>
<keyword evidence="3" id="KW-1185">Reference proteome</keyword>